<accession>E5XNI4</accession>
<name>E5XNI4_SEGRC</name>
<dbReference type="EMBL" id="ACZI02000003">
    <property type="protein sequence ID" value="EFV14096.1"/>
    <property type="molecule type" value="Genomic_DNA"/>
</dbReference>
<keyword evidence="1" id="KW-0472">Membrane</keyword>
<proteinExistence type="predicted"/>
<comment type="caution">
    <text evidence="2">The sequence shown here is derived from an EMBL/GenBank/DDBJ whole genome shotgun (WGS) entry which is preliminary data.</text>
</comment>
<organism evidence="2 3">
    <name type="scientific">Segniliparus rugosus (strain ATCC BAA-974 / DSM 45345 / CCUG 50838 / CIP 108380 / JCM 13579 / CDC 945)</name>
    <dbReference type="NCBI Taxonomy" id="679197"/>
    <lineage>
        <taxon>Bacteria</taxon>
        <taxon>Bacillati</taxon>
        <taxon>Actinomycetota</taxon>
        <taxon>Actinomycetes</taxon>
        <taxon>Mycobacteriales</taxon>
        <taxon>Segniliparaceae</taxon>
        <taxon>Segniliparus</taxon>
    </lineage>
</organism>
<keyword evidence="3" id="KW-1185">Reference proteome</keyword>
<gene>
    <name evidence="2" type="ORF">HMPREF9336_01013</name>
</gene>
<keyword evidence="1" id="KW-1133">Transmembrane helix</keyword>
<dbReference type="OrthoDB" id="4627219at2"/>
<evidence type="ECO:0000256" key="1">
    <source>
        <dbReference type="SAM" id="Phobius"/>
    </source>
</evidence>
<dbReference type="Proteomes" id="UP000004816">
    <property type="component" value="Unassembled WGS sequence"/>
</dbReference>
<dbReference type="AlphaFoldDB" id="E5XNI4"/>
<reference evidence="2 3" key="1">
    <citation type="journal article" date="2011" name="Stand. Genomic Sci.">
        <title>High quality draft genome sequence of Segniliparus rugosus CDC 945(T)= (ATCC BAA-974(T)).</title>
        <authorList>
            <person name="Earl A.M."/>
            <person name="Desjardins C.A."/>
            <person name="Fitzgerald M.G."/>
            <person name="Arachchi H.M."/>
            <person name="Zeng Q."/>
            <person name="Mehta T."/>
            <person name="Griggs A."/>
            <person name="Birren B.W."/>
            <person name="Toney N.C."/>
            <person name="Carr J."/>
            <person name="Posey J."/>
            <person name="Butler W.R."/>
        </authorList>
    </citation>
    <scope>NUCLEOTIDE SEQUENCE [LARGE SCALE GENOMIC DNA]</scope>
    <source>
        <strain evidence="3">ATCC BAA-974 / DSM 45345 / CCUG 50838 / CIP 108380 / JCM 13579 / CDC 945</strain>
    </source>
</reference>
<feature type="transmembrane region" description="Helical" evidence="1">
    <location>
        <begin position="55"/>
        <end position="78"/>
    </location>
</feature>
<protein>
    <recommendedName>
        <fullName evidence="4">Alkaline shock response membrane anchor protein AmaP</fullName>
    </recommendedName>
</protein>
<evidence type="ECO:0000313" key="3">
    <source>
        <dbReference type="Proteomes" id="UP000004816"/>
    </source>
</evidence>
<dbReference type="STRING" id="679197.HMPREF9336_01013"/>
<evidence type="ECO:0008006" key="4">
    <source>
        <dbReference type="Google" id="ProtNLM"/>
    </source>
</evidence>
<dbReference type="HOGENOM" id="CLU_122387_0_0_11"/>
<keyword evidence="1" id="KW-0812">Transmembrane</keyword>
<evidence type="ECO:0000313" key="2">
    <source>
        <dbReference type="EMBL" id="EFV14096.1"/>
    </source>
</evidence>
<dbReference type="RefSeq" id="WP_007468448.1">
    <property type="nucleotide sequence ID" value="NZ_KI391954.1"/>
</dbReference>
<sequence>MSSSLRLADRFLTAFAGLVLLVGAIWLAGYRAEVPIARQSADRIDPHAFARALQWPWWPAAAAGIGFVLVLVGLWIVLAHLRHATARTVASPHGQIALDRIAAAAADDLARHPQVHKARAAARIEGRAPVIRIVAELVPHTPPADISRLARRCRADARAAAGDDVDVQFVVKYISPDQTDTTLF</sequence>